<dbReference type="PANTHER" id="PTHR23024:SF242">
    <property type="entry name" value="ALPHA_BETA HYDROLASE FOLD-3 DOMAIN-CONTAINING PROTEIN-RELATED"/>
    <property type="match status" value="1"/>
</dbReference>
<dbReference type="OrthoDB" id="408631at2759"/>
<keyword evidence="3" id="KW-0378">Hydrolase</keyword>
<sequence length="319" mass="34567">MLKYYLILKPLAILLRLLSRLLIPTAHPTPTETIHIPSRDPKRTITANLYHPLSSTNNAQKTTPIKGKKPVLLNFCGSGFVLPGHGTDDEYCHYIAQNTDHVVLDVKYRLAPEYPCPAALEDAEDVLAWVRGQSELDGERVSVSGFSAGGNLATALVANSTSMSTSTSTFGSGSGSGSGSGGGGGFENLVSFYPLLDASLKSKQRVAPEKDGFKLPGWFQWFCTTAYTSGGVECTDPRVSPGFADLRWGVKRCLFVTAGRDCLAREVEDLADRLKRVRGGVECRRVEGVGHAWDKVVKKGSYGWEEKMACYSAVVDLIS</sequence>
<evidence type="ECO:0000259" key="2">
    <source>
        <dbReference type="Pfam" id="PF07859"/>
    </source>
</evidence>
<dbReference type="GO" id="GO:0016787">
    <property type="term" value="F:hydrolase activity"/>
    <property type="evidence" value="ECO:0007669"/>
    <property type="project" value="UniProtKB-KW"/>
</dbReference>
<dbReference type="InterPro" id="IPR029058">
    <property type="entry name" value="AB_hydrolase_fold"/>
</dbReference>
<evidence type="ECO:0000313" key="4">
    <source>
        <dbReference type="Proteomes" id="UP000325780"/>
    </source>
</evidence>
<name>A0A5N6TNW1_ASPAV</name>
<dbReference type="SUPFAM" id="SSF53474">
    <property type="entry name" value="alpha/beta-Hydrolases"/>
    <property type="match status" value="1"/>
</dbReference>
<keyword evidence="4" id="KW-1185">Reference proteome</keyword>
<feature type="chain" id="PRO_5025035785" evidence="1">
    <location>
        <begin position="29"/>
        <end position="319"/>
    </location>
</feature>
<proteinExistence type="predicted"/>
<dbReference type="AlphaFoldDB" id="A0A5N6TNW1"/>
<dbReference type="Proteomes" id="UP000325780">
    <property type="component" value="Unassembled WGS sequence"/>
</dbReference>
<organism evidence="3 4">
    <name type="scientific">Aspergillus avenaceus</name>
    <dbReference type="NCBI Taxonomy" id="36643"/>
    <lineage>
        <taxon>Eukaryota</taxon>
        <taxon>Fungi</taxon>
        <taxon>Dikarya</taxon>
        <taxon>Ascomycota</taxon>
        <taxon>Pezizomycotina</taxon>
        <taxon>Eurotiomycetes</taxon>
        <taxon>Eurotiomycetidae</taxon>
        <taxon>Eurotiales</taxon>
        <taxon>Aspergillaceae</taxon>
        <taxon>Aspergillus</taxon>
        <taxon>Aspergillus subgen. Circumdati</taxon>
    </lineage>
</organism>
<feature type="domain" description="Alpha/beta hydrolase fold-3" evidence="2">
    <location>
        <begin position="73"/>
        <end position="293"/>
    </location>
</feature>
<evidence type="ECO:0000256" key="1">
    <source>
        <dbReference type="SAM" id="SignalP"/>
    </source>
</evidence>
<dbReference type="PANTHER" id="PTHR23024">
    <property type="entry name" value="ARYLACETAMIDE DEACETYLASE"/>
    <property type="match status" value="1"/>
</dbReference>
<gene>
    <name evidence="3" type="ORF">BDV25DRAFT_131614</name>
</gene>
<dbReference type="Pfam" id="PF07859">
    <property type="entry name" value="Abhydrolase_3"/>
    <property type="match status" value="1"/>
</dbReference>
<dbReference type="Gene3D" id="3.40.50.1820">
    <property type="entry name" value="alpha/beta hydrolase"/>
    <property type="match status" value="1"/>
</dbReference>
<dbReference type="InterPro" id="IPR013094">
    <property type="entry name" value="AB_hydrolase_3"/>
</dbReference>
<dbReference type="EMBL" id="ML742181">
    <property type="protein sequence ID" value="KAE8147977.1"/>
    <property type="molecule type" value="Genomic_DNA"/>
</dbReference>
<reference evidence="3 4" key="1">
    <citation type="submission" date="2019-04" db="EMBL/GenBank/DDBJ databases">
        <title>Friends and foes A comparative genomics study of 23 Aspergillus species from section Flavi.</title>
        <authorList>
            <consortium name="DOE Joint Genome Institute"/>
            <person name="Kjaerbolling I."/>
            <person name="Vesth T."/>
            <person name="Frisvad J.C."/>
            <person name="Nybo J.L."/>
            <person name="Theobald S."/>
            <person name="Kildgaard S."/>
            <person name="Isbrandt T."/>
            <person name="Kuo A."/>
            <person name="Sato A."/>
            <person name="Lyhne E.K."/>
            <person name="Kogle M.E."/>
            <person name="Wiebenga A."/>
            <person name="Kun R.S."/>
            <person name="Lubbers R.J."/>
            <person name="Makela M.R."/>
            <person name="Barry K."/>
            <person name="Chovatia M."/>
            <person name="Clum A."/>
            <person name="Daum C."/>
            <person name="Haridas S."/>
            <person name="He G."/>
            <person name="LaButti K."/>
            <person name="Lipzen A."/>
            <person name="Mondo S."/>
            <person name="Riley R."/>
            <person name="Salamov A."/>
            <person name="Simmons B.A."/>
            <person name="Magnuson J.K."/>
            <person name="Henrissat B."/>
            <person name="Mortensen U.H."/>
            <person name="Larsen T.O."/>
            <person name="Devries R.P."/>
            <person name="Grigoriev I.V."/>
            <person name="Machida M."/>
            <person name="Baker S.E."/>
            <person name="Andersen M.R."/>
        </authorList>
    </citation>
    <scope>NUCLEOTIDE SEQUENCE [LARGE SCALE GENOMIC DNA]</scope>
    <source>
        <strain evidence="3 4">IBT 18842</strain>
    </source>
</reference>
<dbReference type="InterPro" id="IPR050466">
    <property type="entry name" value="Carboxylest/Gibb_receptor"/>
</dbReference>
<accession>A0A5N6TNW1</accession>
<feature type="signal peptide" evidence="1">
    <location>
        <begin position="1"/>
        <end position="28"/>
    </location>
</feature>
<evidence type="ECO:0000313" key="3">
    <source>
        <dbReference type="EMBL" id="KAE8147977.1"/>
    </source>
</evidence>
<protein>
    <submittedName>
        <fullName evidence="3">Alpha/Beta hydrolase protein</fullName>
    </submittedName>
</protein>
<keyword evidence="1" id="KW-0732">Signal</keyword>